<dbReference type="PANTHER" id="PTHR36699">
    <property type="entry name" value="LD-TRANSPEPTIDASE"/>
    <property type="match status" value="1"/>
</dbReference>
<evidence type="ECO:0000259" key="8">
    <source>
        <dbReference type="PROSITE" id="PS52029"/>
    </source>
</evidence>
<comment type="pathway">
    <text evidence="1 7">Cell wall biogenesis; peptidoglycan biosynthesis.</text>
</comment>
<comment type="caution">
    <text evidence="9">The sequence shown here is derived from an EMBL/GenBank/DDBJ whole genome shotgun (WGS) entry which is preliminary data.</text>
</comment>
<dbReference type="UniPathway" id="UPA00219"/>
<feature type="active site" description="Nucleophile" evidence="7">
    <location>
        <position position="154"/>
    </location>
</feature>
<evidence type="ECO:0000256" key="3">
    <source>
        <dbReference type="ARBA" id="ARBA00022679"/>
    </source>
</evidence>
<dbReference type="GO" id="GO:0004180">
    <property type="term" value="F:carboxypeptidase activity"/>
    <property type="evidence" value="ECO:0007669"/>
    <property type="project" value="UniProtKB-ARBA"/>
</dbReference>
<evidence type="ECO:0000256" key="2">
    <source>
        <dbReference type="ARBA" id="ARBA00005992"/>
    </source>
</evidence>
<evidence type="ECO:0000313" key="9">
    <source>
        <dbReference type="EMBL" id="TQV65559.1"/>
    </source>
</evidence>
<evidence type="ECO:0000256" key="5">
    <source>
        <dbReference type="ARBA" id="ARBA00022984"/>
    </source>
</evidence>
<evidence type="ECO:0000256" key="4">
    <source>
        <dbReference type="ARBA" id="ARBA00022960"/>
    </source>
</evidence>
<evidence type="ECO:0000313" key="10">
    <source>
        <dbReference type="Proteomes" id="UP000319732"/>
    </source>
</evidence>
<protein>
    <submittedName>
        <fullName evidence="9">Murein L,D-transpeptidase</fullName>
    </submittedName>
</protein>
<dbReference type="OrthoDB" id="9809748at2"/>
<keyword evidence="6 7" id="KW-0961">Cell wall biogenesis/degradation</keyword>
<dbReference type="GO" id="GO:0016740">
    <property type="term" value="F:transferase activity"/>
    <property type="evidence" value="ECO:0007669"/>
    <property type="project" value="UniProtKB-KW"/>
</dbReference>
<feature type="non-terminal residue" evidence="9">
    <location>
        <position position="199"/>
    </location>
</feature>
<feature type="active site" description="Proton donor/acceptor" evidence="7">
    <location>
        <position position="146"/>
    </location>
</feature>
<evidence type="ECO:0000256" key="7">
    <source>
        <dbReference type="PROSITE-ProRule" id="PRU01373"/>
    </source>
</evidence>
<keyword evidence="10" id="KW-1185">Reference proteome</keyword>
<comment type="similarity">
    <text evidence="2">Belongs to the YkuD family.</text>
</comment>
<organism evidence="9 10">
    <name type="scientific">Exilibacterium tricleocarpae</name>
    <dbReference type="NCBI Taxonomy" id="2591008"/>
    <lineage>
        <taxon>Bacteria</taxon>
        <taxon>Pseudomonadati</taxon>
        <taxon>Pseudomonadota</taxon>
        <taxon>Gammaproteobacteria</taxon>
        <taxon>Cellvibrionales</taxon>
        <taxon>Cellvibrionaceae</taxon>
        <taxon>Exilibacterium</taxon>
    </lineage>
</organism>
<dbReference type="InterPro" id="IPR038063">
    <property type="entry name" value="Transpep_catalytic_dom"/>
</dbReference>
<dbReference type="InterPro" id="IPR005490">
    <property type="entry name" value="LD_TPept_cat_dom"/>
</dbReference>
<keyword evidence="5 7" id="KW-0573">Peptidoglycan synthesis</keyword>
<dbReference type="SUPFAM" id="SSF141523">
    <property type="entry name" value="L,D-transpeptidase catalytic domain-like"/>
    <property type="match status" value="1"/>
</dbReference>
<dbReference type="PANTHER" id="PTHR36699:SF1">
    <property type="entry name" value="L,D-TRANSPEPTIDASE YAFK-RELATED"/>
    <property type="match status" value="1"/>
</dbReference>
<dbReference type="EMBL" id="VHSG01000082">
    <property type="protein sequence ID" value="TQV65559.1"/>
    <property type="molecule type" value="Genomic_DNA"/>
</dbReference>
<name>A0A545SKP1_9GAMM</name>
<dbReference type="AlphaFoldDB" id="A0A545SKP1"/>
<dbReference type="GO" id="GO:0008360">
    <property type="term" value="P:regulation of cell shape"/>
    <property type="evidence" value="ECO:0007669"/>
    <property type="project" value="UniProtKB-UniRule"/>
</dbReference>
<dbReference type="Pfam" id="PF03734">
    <property type="entry name" value="YkuD"/>
    <property type="match status" value="1"/>
</dbReference>
<sequence>MLQQIIILLAIFISPQVFATDIPSSARAERSIASVEAVLRKGLSGKGLEYGSPIFIRIFKDPGVLEVWIESDNGAVVNFKNYDICTFSGNLGPKLKEGDNQSPEGFYFVNSGRLNPWSRFHLSFNLGYPNQYDRYHGRTGSALMVHGDCVSIGCYAMTDSYINEIYALGVAALKSGQPFFRVHLFPFKLELENLSKYRS</sequence>
<dbReference type="Proteomes" id="UP000319732">
    <property type="component" value="Unassembled WGS sequence"/>
</dbReference>
<keyword evidence="3" id="KW-0808">Transferase</keyword>
<dbReference type="GO" id="GO:0071555">
    <property type="term" value="P:cell wall organization"/>
    <property type="evidence" value="ECO:0007669"/>
    <property type="project" value="UniProtKB-UniRule"/>
</dbReference>
<proteinExistence type="inferred from homology"/>
<reference evidence="9 10" key="1">
    <citation type="submission" date="2019-06" db="EMBL/GenBank/DDBJ databases">
        <title>Whole genome sequence for Cellvibrionaceae sp. R142.</title>
        <authorList>
            <person name="Wang G."/>
        </authorList>
    </citation>
    <scope>NUCLEOTIDE SEQUENCE [LARGE SCALE GENOMIC DNA]</scope>
    <source>
        <strain evidence="9 10">R142</strain>
    </source>
</reference>
<feature type="domain" description="L,D-TPase catalytic" evidence="8">
    <location>
        <begin position="54"/>
        <end position="182"/>
    </location>
</feature>
<dbReference type="CDD" id="cd16913">
    <property type="entry name" value="YkuD_like"/>
    <property type="match status" value="1"/>
</dbReference>
<gene>
    <name evidence="9" type="ORF">FKG94_28600</name>
</gene>
<accession>A0A545SKP1</accession>
<evidence type="ECO:0000256" key="1">
    <source>
        <dbReference type="ARBA" id="ARBA00004752"/>
    </source>
</evidence>
<evidence type="ECO:0000256" key="6">
    <source>
        <dbReference type="ARBA" id="ARBA00023316"/>
    </source>
</evidence>
<keyword evidence="4 7" id="KW-0133">Cell shape</keyword>
<dbReference type="GO" id="GO:0009252">
    <property type="term" value="P:peptidoglycan biosynthetic process"/>
    <property type="evidence" value="ECO:0007669"/>
    <property type="project" value="UniProtKB-UniPathway"/>
</dbReference>
<dbReference type="PROSITE" id="PS52029">
    <property type="entry name" value="LD_TPASE"/>
    <property type="match status" value="1"/>
</dbReference>